<keyword evidence="3" id="KW-1185">Reference proteome</keyword>
<accession>A0A4R6RFW6</accession>
<protein>
    <recommendedName>
        <fullName evidence="4">DUF4148 domain-containing protein</fullName>
    </recommendedName>
</protein>
<feature type="chain" id="PRO_5020923565" description="DUF4148 domain-containing protein" evidence="1">
    <location>
        <begin position="23"/>
        <end position="97"/>
    </location>
</feature>
<comment type="caution">
    <text evidence="2">The sequence shown here is derived from an EMBL/GenBank/DDBJ whole genome shotgun (WGS) entry which is preliminary data.</text>
</comment>
<organism evidence="2 3">
    <name type="scientific">Oharaeibacter diazotrophicus</name>
    <dbReference type="NCBI Taxonomy" id="1920512"/>
    <lineage>
        <taxon>Bacteria</taxon>
        <taxon>Pseudomonadati</taxon>
        <taxon>Pseudomonadota</taxon>
        <taxon>Alphaproteobacteria</taxon>
        <taxon>Hyphomicrobiales</taxon>
        <taxon>Pleomorphomonadaceae</taxon>
        <taxon>Oharaeibacter</taxon>
    </lineage>
</organism>
<dbReference type="RefSeq" id="WP_126541036.1">
    <property type="nucleotide sequence ID" value="NZ_BSPM01000004.1"/>
</dbReference>
<dbReference type="EMBL" id="SNXY01000007">
    <property type="protein sequence ID" value="TDP85170.1"/>
    <property type="molecule type" value="Genomic_DNA"/>
</dbReference>
<evidence type="ECO:0008006" key="4">
    <source>
        <dbReference type="Google" id="ProtNLM"/>
    </source>
</evidence>
<gene>
    <name evidence="2" type="ORF">EDD54_2018</name>
</gene>
<evidence type="ECO:0000313" key="3">
    <source>
        <dbReference type="Proteomes" id="UP000294547"/>
    </source>
</evidence>
<evidence type="ECO:0000313" key="2">
    <source>
        <dbReference type="EMBL" id="TDP85170.1"/>
    </source>
</evidence>
<reference evidence="2 3" key="1">
    <citation type="submission" date="2019-03" db="EMBL/GenBank/DDBJ databases">
        <title>Genomic Encyclopedia of Type Strains, Phase IV (KMG-IV): sequencing the most valuable type-strain genomes for metagenomic binning, comparative biology and taxonomic classification.</title>
        <authorList>
            <person name="Goeker M."/>
        </authorList>
    </citation>
    <scope>NUCLEOTIDE SEQUENCE [LARGE SCALE GENOMIC DNA]</scope>
    <source>
        <strain evidence="2 3">DSM 102969</strain>
    </source>
</reference>
<dbReference type="Proteomes" id="UP000294547">
    <property type="component" value="Unassembled WGS sequence"/>
</dbReference>
<name>A0A4R6RFW6_9HYPH</name>
<feature type="signal peptide" evidence="1">
    <location>
        <begin position="1"/>
        <end position="22"/>
    </location>
</feature>
<evidence type="ECO:0000256" key="1">
    <source>
        <dbReference type="SAM" id="SignalP"/>
    </source>
</evidence>
<dbReference type="AlphaFoldDB" id="A0A4R6RFW6"/>
<proteinExistence type="predicted"/>
<keyword evidence="1" id="KW-0732">Signal</keyword>
<sequence length="97" mass="9455">MNTRILSAAAIALVAFTSAASAAFDPALSQSDAASRATAFAVADTGGYVSTPVVDLTQSQQDVASAALASAAPVVTTHGSVSANAATLDIVNGDSSR</sequence>